<reference evidence="1 2" key="1">
    <citation type="submission" date="2016-04" db="EMBL/GenBank/DDBJ databases">
        <title>A degradative enzymes factory behind the ericoid mycorrhizal symbiosis.</title>
        <authorList>
            <consortium name="DOE Joint Genome Institute"/>
            <person name="Martino E."/>
            <person name="Morin E."/>
            <person name="Grelet G."/>
            <person name="Kuo A."/>
            <person name="Kohler A."/>
            <person name="Daghino S."/>
            <person name="Barry K."/>
            <person name="Choi C."/>
            <person name="Cichocki N."/>
            <person name="Clum A."/>
            <person name="Copeland A."/>
            <person name="Hainaut M."/>
            <person name="Haridas S."/>
            <person name="Labutti K."/>
            <person name="Lindquist E."/>
            <person name="Lipzen A."/>
            <person name="Khouja H.-R."/>
            <person name="Murat C."/>
            <person name="Ohm R."/>
            <person name="Olson A."/>
            <person name="Spatafora J."/>
            <person name="Veneault-Fourrey C."/>
            <person name="Henrissat B."/>
            <person name="Grigoriev I."/>
            <person name="Martin F."/>
            <person name="Perotto S."/>
        </authorList>
    </citation>
    <scope>NUCLEOTIDE SEQUENCE [LARGE SCALE GENOMIC DNA]</scope>
    <source>
        <strain evidence="1 2">E</strain>
    </source>
</reference>
<proteinExistence type="predicted"/>
<dbReference type="OrthoDB" id="3560412at2759"/>
<gene>
    <name evidence="1" type="ORF">K444DRAFT_693879</name>
</gene>
<dbReference type="Proteomes" id="UP000235371">
    <property type="component" value="Unassembled WGS sequence"/>
</dbReference>
<protein>
    <recommendedName>
        <fullName evidence="3">HTH CENPB-type domain-containing protein</fullName>
    </recommendedName>
</protein>
<name>A0A2J6T068_9HELO</name>
<evidence type="ECO:0000313" key="2">
    <source>
        <dbReference type="Proteomes" id="UP000235371"/>
    </source>
</evidence>
<dbReference type="AlphaFoldDB" id="A0A2J6T068"/>
<sequence length="175" mass="20096">MVTRAATQILEAIGLINRDNDRLGNNWALRWVEKQRKLGRYHAICTKPMDYQRKEALIPELVLETFARLQAILDKYEIQIFDIYNVDEIGFRIGCIASSTVIIHKNIREVYVKDLAERESIIVIECILAGGFVIKAFIIMPYKVFKEKIFDNNLPDGTKIAQSETGYTDNELAIS</sequence>
<dbReference type="RefSeq" id="XP_024733334.1">
    <property type="nucleotide sequence ID" value="XM_024887849.1"/>
</dbReference>
<evidence type="ECO:0000313" key="1">
    <source>
        <dbReference type="EMBL" id="PMD56430.1"/>
    </source>
</evidence>
<dbReference type="GeneID" id="36595925"/>
<dbReference type="STRING" id="1095630.A0A2J6T068"/>
<accession>A0A2J6T068</accession>
<dbReference type="InParanoid" id="A0A2J6T068"/>
<organism evidence="1 2">
    <name type="scientific">Hyaloscypha bicolor E</name>
    <dbReference type="NCBI Taxonomy" id="1095630"/>
    <lineage>
        <taxon>Eukaryota</taxon>
        <taxon>Fungi</taxon>
        <taxon>Dikarya</taxon>
        <taxon>Ascomycota</taxon>
        <taxon>Pezizomycotina</taxon>
        <taxon>Leotiomycetes</taxon>
        <taxon>Helotiales</taxon>
        <taxon>Hyaloscyphaceae</taxon>
        <taxon>Hyaloscypha</taxon>
        <taxon>Hyaloscypha bicolor</taxon>
    </lineage>
</organism>
<dbReference type="EMBL" id="KZ613848">
    <property type="protein sequence ID" value="PMD56430.1"/>
    <property type="molecule type" value="Genomic_DNA"/>
</dbReference>
<evidence type="ECO:0008006" key="3">
    <source>
        <dbReference type="Google" id="ProtNLM"/>
    </source>
</evidence>
<keyword evidence="2" id="KW-1185">Reference proteome</keyword>